<dbReference type="InterPro" id="IPR036179">
    <property type="entry name" value="Ig-like_dom_sf"/>
</dbReference>
<evidence type="ECO:0000256" key="1">
    <source>
        <dbReference type="ARBA" id="ARBA00023319"/>
    </source>
</evidence>
<dbReference type="SMART" id="SM00408">
    <property type="entry name" value="IGc2"/>
    <property type="match status" value="1"/>
</dbReference>
<dbReference type="PROSITE" id="PS50835">
    <property type="entry name" value="IG_LIKE"/>
    <property type="match status" value="1"/>
</dbReference>
<accession>A0ABM1E3A7</accession>
<dbReference type="GeneID" id="106808460"/>
<dbReference type="InterPro" id="IPR013783">
    <property type="entry name" value="Ig-like_fold"/>
</dbReference>
<evidence type="ECO:0000259" key="2">
    <source>
        <dbReference type="PROSITE" id="PS50835"/>
    </source>
</evidence>
<dbReference type="PANTHER" id="PTHR10075">
    <property type="entry name" value="BASIGIN RELATED"/>
    <property type="match status" value="1"/>
</dbReference>
<sequence length="191" mass="20922">MTAAWMSSIDILMDRCQTDATEIPDSSLMAKFMARRYSEHTRSRQRRGDVIEAGGEGLLVEPRLEFQSVVPPNEVDVNTYESISLECHAGGSPPAKIHWLKDGERIIQGPSSDDAHVESYAQPQLGLATTNSRLVLDCVTSRDAGMYSCVAETAFGRIRTDSLVQITGTKDSNKVISSGCPAQKRKYGMPP</sequence>
<keyword evidence="1" id="KW-0393">Immunoglobulin domain</keyword>
<dbReference type="SMART" id="SM00409">
    <property type="entry name" value="IG"/>
    <property type="match status" value="1"/>
</dbReference>
<dbReference type="InterPro" id="IPR003599">
    <property type="entry name" value="Ig_sub"/>
</dbReference>
<feature type="domain" description="Ig-like" evidence="2">
    <location>
        <begin position="62"/>
        <end position="167"/>
    </location>
</feature>
<reference evidence="4" key="1">
    <citation type="submission" date="2025-08" db="UniProtKB">
        <authorList>
            <consortium name="RefSeq"/>
        </authorList>
    </citation>
    <scope>IDENTIFICATION</scope>
</reference>
<dbReference type="InterPro" id="IPR007110">
    <property type="entry name" value="Ig-like_dom"/>
</dbReference>
<organism evidence="3 4">
    <name type="scientific">Priapulus caudatus</name>
    <name type="common">Priapulid worm</name>
    <dbReference type="NCBI Taxonomy" id="37621"/>
    <lineage>
        <taxon>Eukaryota</taxon>
        <taxon>Metazoa</taxon>
        <taxon>Ecdysozoa</taxon>
        <taxon>Scalidophora</taxon>
        <taxon>Priapulida</taxon>
        <taxon>Priapulimorpha</taxon>
        <taxon>Priapulimorphida</taxon>
        <taxon>Priapulidae</taxon>
        <taxon>Priapulus</taxon>
    </lineage>
</organism>
<name>A0ABM1E3A7_PRICU</name>
<gene>
    <name evidence="4" type="primary">LOC106808460</name>
</gene>
<proteinExistence type="predicted"/>
<dbReference type="Proteomes" id="UP000695022">
    <property type="component" value="Unplaced"/>
</dbReference>
<dbReference type="InterPro" id="IPR003598">
    <property type="entry name" value="Ig_sub2"/>
</dbReference>
<dbReference type="SUPFAM" id="SSF48726">
    <property type="entry name" value="Immunoglobulin"/>
    <property type="match status" value="1"/>
</dbReference>
<evidence type="ECO:0000313" key="3">
    <source>
        <dbReference type="Proteomes" id="UP000695022"/>
    </source>
</evidence>
<dbReference type="PANTHER" id="PTHR10075:SF100">
    <property type="entry name" value="FASCICLIN-2"/>
    <property type="match status" value="1"/>
</dbReference>
<dbReference type="Pfam" id="PF13927">
    <property type="entry name" value="Ig_3"/>
    <property type="match status" value="1"/>
</dbReference>
<dbReference type="Gene3D" id="2.60.40.10">
    <property type="entry name" value="Immunoglobulins"/>
    <property type="match status" value="1"/>
</dbReference>
<keyword evidence="3" id="KW-1185">Reference proteome</keyword>
<dbReference type="RefSeq" id="XP_014666678.1">
    <property type="nucleotide sequence ID" value="XM_014811192.1"/>
</dbReference>
<evidence type="ECO:0000313" key="4">
    <source>
        <dbReference type="RefSeq" id="XP_014666678.1"/>
    </source>
</evidence>
<protein>
    <submittedName>
        <fullName evidence="4">Junctional adhesion molecule A-like</fullName>
    </submittedName>
</protein>